<dbReference type="CDD" id="cd01949">
    <property type="entry name" value="GGDEF"/>
    <property type="match status" value="1"/>
</dbReference>
<dbReference type="InterPro" id="IPR011990">
    <property type="entry name" value="TPR-like_helical_dom_sf"/>
</dbReference>
<dbReference type="NCBIfam" id="TIGR00254">
    <property type="entry name" value="GGDEF"/>
    <property type="match status" value="1"/>
</dbReference>
<gene>
    <name evidence="2" type="ORF">GIY23_14325</name>
</gene>
<dbReference type="InterPro" id="IPR029787">
    <property type="entry name" value="Nucleotide_cyclase"/>
</dbReference>
<organism evidence="2 3">
    <name type="scientific">Allosaccharopolyspora coralli</name>
    <dbReference type="NCBI Taxonomy" id="2665642"/>
    <lineage>
        <taxon>Bacteria</taxon>
        <taxon>Bacillati</taxon>
        <taxon>Actinomycetota</taxon>
        <taxon>Actinomycetes</taxon>
        <taxon>Pseudonocardiales</taxon>
        <taxon>Pseudonocardiaceae</taxon>
        <taxon>Allosaccharopolyspora</taxon>
    </lineage>
</organism>
<evidence type="ECO:0000313" key="2">
    <source>
        <dbReference type="EMBL" id="QGK70540.1"/>
    </source>
</evidence>
<evidence type="ECO:0000313" key="3">
    <source>
        <dbReference type="Proteomes" id="UP000371041"/>
    </source>
</evidence>
<dbReference type="Proteomes" id="UP000371041">
    <property type="component" value="Chromosome"/>
</dbReference>
<dbReference type="AlphaFoldDB" id="A0A5Q3Q9K5"/>
<keyword evidence="3" id="KW-1185">Reference proteome</keyword>
<dbReference type="Pfam" id="PF00990">
    <property type="entry name" value="GGDEF"/>
    <property type="match status" value="1"/>
</dbReference>
<dbReference type="PANTHER" id="PTHR45138:SF9">
    <property type="entry name" value="DIGUANYLATE CYCLASE DGCM-RELATED"/>
    <property type="match status" value="1"/>
</dbReference>
<dbReference type="Gene3D" id="1.25.40.10">
    <property type="entry name" value="Tetratricopeptide repeat domain"/>
    <property type="match status" value="1"/>
</dbReference>
<dbReference type="Gene3D" id="3.30.70.270">
    <property type="match status" value="1"/>
</dbReference>
<dbReference type="SUPFAM" id="SSF48452">
    <property type="entry name" value="TPR-like"/>
    <property type="match status" value="1"/>
</dbReference>
<dbReference type="PROSITE" id="PS50887">
    <property type="entry name" value="GGDEF"/>
    <property type="match status" value="1"/>
</dbReference>
<proteinExistence type="predicted"/>
<dbReference type="SUPFAM" id="SSF55073">
    <property type="entry name" value="Nucleotide cyclase"/>
    <property type="match status" value="1"/>
</dbReference>
<name>A0A5Q3Q9K5_9PSEU</name>
<dbReference type="InterPro" id="IPR043128">
    <property type="entry name" value="Rev_trsase/Diguanyl_cyclase"/>
</dbReference>
<accession>A0A5Q3Q9K5</accession>
<dbReference type="InterPro" id="IPR000160">
    <property type="entry name" value="GGDEF_dom"/>
</dbReference>
<dbReference type="GO" id="GO:0052621">
    <property type="term" value="F:diguanylate cyclase activity"/>
    <property type="evidence" value="ECO:0007669"/>
    <property type="project" value="TreeGrafter"/>
</dbReference>
<dbReference type="KEGG" id="sace:GIY23_14325"/>
<dbReference type="InterPro" id="IPR050469">
    <property type="entry name" value="Diguanylate_Cyclase"/>
</dbReference>
<dbReference type="PANTHER" id="PTHR45138">
    <property type="entry name" value="REGULATORY COMPONENTS OF SENSORY TRANSDUCTION SYSTEM"/>
    <property type="match status" value="1"/>
</dbReference>
<dbReference type="EMBL" id="CP045929">
    <property type="protein sequence ID" value="QGK70540.1"/>
    <property type="molecule type" value="Genomic_DNA"/>
</dbReference>
<feature type="domain" description="GGDEF" evidence="1">
    <location>
        <begin position="378"/>
        <end position="508"/>
    </location>
</feature>
<sequence length="508" mass="55398">MEVTGTPLEGDFESVFDEIRTLGRNGDEEGAIAAATALAERAPNSKVSGRALMLKLGWLHNLGRIDQFPPVLDHAFEILGGLDEYALLGGVHALAAPFALHSSMERCLRHLVQAARYLELVDKPEREAVDAWHNLAVSYSFAGFHGQAMEAAERGYLLGRALGMQTFDHALPEVAVRCAVSLDHRGDQDGCVRMLREVLRTWSRRTNPAELWCAERLYYAYASARLALLGEDVTVERELLATEAPGFELDDLRLLGRASVAIVDGDPAGALARLAGRRVHSYTLGAAEIHRVRALAHQARGELGEALAVNRQTVRLATEVTDTLRDRLVDGTRAQLDHEALRRMVDRYASEALTDPLTGLPNRRHFHRRVTADVDDIRGAALGIIDLDDFKTVNTVHGHSGGDLVLQRLAAVVGRAVRRGDFVARYGGDEFVVVLPDTDLATAQATGERIAAAVLDEDWEALVPGTPVSATVGWAKLSGADDVEEALTTADREMLAKKTIAVATRERR</sequence>
<protein>
    <submittedName>
        <fullName evidence="2">Diguanylate cyclase</fullName>
    </submittedName>
</protein>
<dbReference type="SMART" id="SM00267">
    <property type="entry name" value="GGDEF"/>
    <property type="match status" value="1"/>
</dbReference>
<reference evidence="3" key="1">
    <citation type="submission" date="2019-11" db="EMBL/GenBank/DDBJ databases">
        <title>The complete genome sequence of Saccharopolyspora sp. E2A.</title>
        <authorList>
            <person name="Zhang G."/>
        </authorList>
    </citation>
    <scope>NUCLEOTIDE SEQUENCE [LARGE SCALE GENOMIC DNA]</scope>
    <source>
        <strain evidence="3">E2A</strain>
    </source>
</reference>
<evidence type="ECO:0000259" key="1">
    <source>
        <dbReference type="PROSITE" id="PS50887"/>
    </source>
</evidence>